<dbReference type="OrthoDB" id="5690292at2"/>
<evidence type="ECO:0000256" key="1">
    <source>
        <dbReference type="SAM" id="Phobius"/>
    </source>
</evidence>
<feature type="transmembrane region" description="Helical" evidence="1">
    <location>
        <begin position="96"/>
        <end position="114"/>
    </location>
</feature>
<dbReference type="InterPro" id="IPR007401">
    <property type="entry name" value="DUF454"/>
</dbReference>
<dbReference type="KEGG" id="ddl:Desdi_2022"/>
<dbReference type="PIRSF" id="PIRSF016789">
    <property type="entry name" value="DUF454"/>
    <property type="match status" value="1"/>
</dbReference>
<dbReference type="eggNOG" id="COG2832">
    <property type="taxonomic scope" value="Bacteria"/>
</dbReference>
<dbReference type="Pfam" id="PF04304">
    <property type="entry name" value="DUF454"/>
    <property type="match status" value="1"/>
</dbReference>
<keyword evidence="1" id="KW-0812">Transmembrane</keyword>
<dbReference type="GO" id="GO:0005886">
    <property type="term" value="C:plasma membrane"/>
    <property type="evidence" value="ECO:0007669"/>
    <property type="project" value="TreeGrafter"/>
</dbReference>
<dbReference type="HOGENOM" id="CLU_113299_2_1_9"/>
<keyword evidence="1" id="KW-1133">Transmembrane helix</keyword>
<dbReference type="EMBL" id="CP003344">
    <property type="protein sequence ID" value="AGA69467.1"/>
    <property type="molecule type" value="Genomic_DNA"/>
</dbReference>
<evidence type="ECO:0008006" key="4">
    <source>
        <dbReference type="Google" id="ProtNLM"/>
    </source>
</evidence>
<accession>L0F8E6</accession>
<keyword evidence="1" id="KW-0472">Membrane</keyword>
<feature type="transmembrane region" description="Helical" evidence="1">
    <location>
        <begin position="6"/>
        <end position="39"/>
    </location>
</feature>
<name>L0F8E6_DESDL</name>
<proteinExistence type="predicted"/>
<dbReference type="STRING" id="871963.Desdi_2022"/>
<dbReference type="Proteomes" id="UP000010797">
    <property type="component" value="Chromosome"/>
</dbReference>
<gene>
    <name evidence="2" type="ordered locus">Desdi_2022</name>
</gene>
<dbReference type="PANTHER" id="PTHR35813">
    <property type="entry name" value="INNER MEMBRANE PROTEIN YBAN"/>
    <property type="match status" value="1"/>
</dbReference>
<organism evidence="2 3">
    <name type="scientific">Desulfitobacterium dichloroeliminans (strain LMG P-21439 / DCA1)</name>
    <dbReference type="NCBI Taxonomy" id="871963"/>
    <lineage>
        <taxon>Bacteria</taxon>
        <taxon>Bacillati</taxon>
        <taxon>Bacillota</taxon>
        <taxon>Clostridia</taxon>
        <taxon>Eubacteriales</taxon>
        <taxon>Desulfitobacteriaceae</taxon>
        <taxon>Desulfitobacterium</taxon>
    </lineage>
</organism>
<sequence>MLKSILIGVGTLSVVLGVIGIFLPIIPTTPFVLLAGACYMRSSEKHHKRLMENPWLGPYLKDYYEDKGIPLHAKLLSITLLWLSMTASMVFLIELLWVRILLSGIGIGVTIFILSQKTKTPELLENPHDESNVQEGSTKE</sequence>
<reference evidence="3" key="1">
    <citation type="submission" date="2012-02" db="EMBL/GenBank/DDBJ databases">
        <title>Complete sequence of Desulfitobacterium dichloroeliminans LMG P-21439.</title>
        <authorList>
            <person name="Lucas S."/>
            <person name="Han J."/>
            <person name="Lapidus A."/>
            <person name="Cheng J.-F."/>
            <person name="Goodwin L."/>
            <person name="Pitluck S."/>
            <person name="Peters L."/>
            <person name="Ovchinnikova G."/>
            <person name="Teshima H."/>
            <person name="Detter J.C."/>
            <person name="Han C."/>
            <person name="Tapia R."/>
            <person name="Land M."/>
            <person name="Hauser L."/>
            <person name="Kyrpides N."/>
            <person name="Ivanova N."/>
            <person name="Pagani I."/>
            <person name="Kruse T."/>
            <person name="de Vos W.M."/>
            <person name="Boon N."/>
            <person name="Smidt H."/>
            <person name="Woyke T."/>
        </authorList>
    </citation>
    <scope>NUCLEOTIDE SEQUENCE [LARGE SCALE GENOMIC DNA]</scope>
    <source>
        <strain evidence="3">LMG P-21439 / DCA1</strain>
    </source>
</reference>
<dbReference type="PANTHER" id="PTHR35813:SF1">
    <property type="entry name" value="INNER MEMBRANE PROTEIN YBAN"/>
    <property type="match status" value="1"/>
</dbReference>
<dbReference type="AlphaFoldDB" id="L0F8E6"/>
<feature type="transmembrane region" description="Helical" evidence="1">
    <location>
        <begin position="71"/>
        <end position="90"/>
    </location>
</feature>
<dbReference type="RefSeq" id="WP_015262448.1">
    <property type="nucleotide sequence ID" value="NC_019903.1"/>
</dbReference>
<keyword evidence="3" id="KW-1185">Reference proteome</keyword>
<evidence type="ECO:0000313" key="3">
    <source>
        <dbReference type="Proteomes" id="UP000010797"/>
    </source>
</evidence>
<protein>
    <recommendedName>
        <fullName evidence="4">DUF454 domain-containing protein</fullName>
    </recommendedName>
</protein>
<evidence type="ECO:0000313" key="2">
    <source>
        <dbReference type="EMBL" id="AGA69467.1"/>
    </source>
</evidence>